<dbReference type="PANTHER" id="PTHR16266:SF17">
    <property type="entry name" value="BRWD3"/>
    <property type="match status" value="1"/>
</dbReference>
<accession>A0AAE1Z7D3</accession>
<dbReference type="InterPro" id="IPR052060">
    <property type="entry name" value="Bromo_WD_repeat"/>
</dbReference>
<evidence type="ECO:0000256" key="4">
    <source>
        <dbReference type="SAM" id="MobiDB-lite"/>
    </source>
</evidence>
<dbReference type="SMART" id="SM00320">
    <property type="entry name" value="WD40"/>
    <property type="match status" value="5"/>
</dbReference>
<dbReference type="Pfam" id="PF00439">
    <property type="entry name" value="Bromodomain"/>
    <property type="match status" value="2"/>
</dbReference>
<dbReference type="PRINTS" id="PR00503">
    <property type="entry name" value="BROMODOMAIN"/>
</dbReference>
<evidence type="ECO:0000256" key="3">
    <source>
        <dbReference type="PROSITE-ProRule" id="PRU00221"/>
    </source>
</evidence>
<feature type="repeat" description="WD" evidence="3">
    <location>
        <begin position="371"/>
        <end position="397"/>
    </location>
</feature>
<feature type="repeat" description="WD" evidence="3">
    <location>
        <begin position="184"/>
        <end position="225"/>
    </location>
</feature>
<feature type="domain" description="Bromo" evidence="5">
    <location>
        <begin position="2029"/>
        <end position="2121"/>
    </location>
</feature>
<evidence type="ECO:0000313" key="7">
    <source>
        <dbReference type="Proteomes" id="UP001292079"/>
    </source>
</evidence>
<dbReference type="Gene3D" id="2.130.10.10">
    <property type="entry name" value="YVTN repeat-like/Quinoprotein amine dehydrogenase"/>
    <property type="match status" value="2"/>
</dbReference>
<dbReference type="InterPro" id="IPR057452">
    <property type="entry name" value="BRWD/PHIP_N"/>
</dbReference>
<dbReference type="Pfam" id="PF00400">
    <property type="entry name" value="WD40"/>
    <property type="match status" value="4"/>
</dbReference>
<dbReference type="CDD" id="cd04369">
    <property type="entry name" value="Bromodomain"/>
    <property type="match status" value="1"/>
</dbReference>
<protein>
    <recommendedName>
        <fullName evidence="5">Bromo domain-containing protein</fullName>
    </recommendedName>
</protein>
<feature type="repeat" description="WD" evidence="3">
    <location>
        <begin position="137"/>
        <end position="171"/>
    </location>
</feature>
<feature type="compositionally biased region" description="Polar residues" evidence="4">
    <location>
        <begin position="1073"/>
        <end position="1084"/>
    </location>
</feature>
<dbReference type="GO" id="GO:0005634">
    <property type="term" value="C:nucleus"/>
    <property type="evidence" value="ECO:0007669"/>
    <property type="project" value="TreeGrafter"/>
</dbReference>
<feature type="region of interest" description="Disordered" evidence="4">
    <location>
        <begin position="701"/>
        <end position="721"/>
    </location>
</feature>
<dbReference type="Pfam" id="PF25437">
    <property type="entry name" value="BRWD1_N"/>
    <property type="match status" value="1"/>
</dbReference>
<keyword evidence="3" id="KW-0853">WD repeat</keyword>
<feature type="region of interest" description="Disordered" evidence="4">
    <location>
        <begin position="1073"/>
        <end position="1105"/>
    </location>
</feature>
<dbReference type="SMART" id="SM00297">
    <property type="entry name" value="BROMO"/>
    <property type="match status" value="2"/>
</dbReference>
<dbReference type="Proteomes" id="UP001292079">
    <property type="component" value="Unassembled WGS sequence"/>
</dbReference>
<dbReference type="InterPro" id="IPR015943">
    <property type="entry name" value="WD40/YVTN_repeat-like_dom_sf"/>
</dbReference>
<dbReference type="Gene3D" id="1.20.920.10">
    <property type="entry name" value="Bromodomain-like"/>
    <property type="match status" value="2"/>
</dbReference>
<dbReference type="GO" id="GO:0007010">
    <property type="term" value="P:cytoskeleton organization"/>
    <property type="evidence" value="ECO:0007669"/>
    <property type="project" value="TreeGrafter"/>
</dbReference>
<name>A0AAE1Z7D3_SCHME</name>
<keyword evidence="7" id="KW-1185">Reference proteome</keyword>
<dbReference type="EMBL" id="JALJAT010000006">
    <property type="protein sequence ID" value="KAK4468465.1"/>
    <property type="molecule type" value="Genomic_DNA"/>
</dbReference>
<keyword evidence="1 2" id="KW-0103">Bromodomain</keyword>
<gene>
    <name evidence="6" type="ORF">MN116_007669</name>
</gene>
<dbReference type="PROSITE" id="PS50294">
    <property type="entry name" value="WD_REPEATS_REGION"/>
    <property type="match status" value="2"/>
</dbReference>
<comment type="caution">
    <text evidence="6">The sequence shown here is derived from an EMBL/GenBank/DDBJ whole genome shotgun (WGS) entry which is preliminary data.</text>
</comment>
<feature type="compositionally biased region" description="Low complexity" evidence="4">
    <location>
        <begin position="2170"/>
        <end position="2186"/>
    </location>
</feature>
<dbReference type="GO" id="GO:0008360">
    <property type="term" value="P:regulation of cell shape"/>
    <property type="evidence" value="ECO:0007669"/>
    <property type="project" value="TreeGrafter"/>
</dbReference>
<feature type="region of interest" description="Disordered" evidence="4">
    <location>
        <begin position="2158"/>
        <end position="2190"/>
    </location>
</feature>
<dbReference type="InterPro" id="IPR001487">
    <property type="entry name" value="Bromodomain"/>
</dbReference>
<reference evidence="6" key="2">
    <citation type="journal article" date="2023" name="Infect Dis Poverty">
        <title>Chromosome-scale genome of the human blood fluke Schistosoma mekongi and its implications for public health.</title>
        <authorList>
            <person name="Zhou M."/>
            <person name="Xu L."/>
            <person name="Xu D."/>
            <person name="Chen W."/>
            <person name="Khan J."/>
            <person name="Hu Y."/>
            <person name="Huang H."/>
            <person name="Wei H."/>
            <person name="Zhang Y."/>
            <person name="Chusongsang P."/>
            <person name="Tanasarnprasert K."/>
            <person name="Hu X."/>
            <person name="Limpanont Y."/>
            <person name="Lv Z."/>
        </authorList>
    </citation>
    <scope>NUCLEOTIDE SEQUENCE</scope>
    <source>
        <strain evidence="6">LV_2022a</strain>
    </source>
</reference>
<proteinExistence type="predicted"/>
<dbReference type="PANTHER" id="PTHR16266">
    <property type="entry name" value="WD REPEAT DOMAIN 9"/>
    <property type="match status" value="1"/>
</dbReference>
<organism evidence="6 7">
    <name type="scientific">Schistosoma mekongi</name>
    <name type="common">Parasitic worm</name>
    <dbReference type="NCBI Taxonomy" id="38744"/>
    <lineage>
        <taxon>Eukaryota</taxon>
        <taxon>Metazoa</taxon>
        <taxon>Spiralia</taxon>
        <taxon>Lophotrochozoa</taxon>
        <taxon>Platyhelminthes</taxon>
        <taxon>Trematoda</taxon>
        <taxon>Digenea</taxon>
        <taxon>Strigeidida</taxon>
        <taxon>Schistosomatoidea</taxon>
        <taxon>Schistosomatidae</taxon>
        <taxon>Schistosoma</taxon>
    </lineage>
</organism>
<reference evidence="6" key="1">
    <citation type="submission" date="2022-04" db="EMBL/GenBank/DDBJ databases">
        <authorList>
            <person name="Xu L."/>
            <person name="Lv Z."/>
        </authorList>
    </citation>
    <scope>NUCLEOTIDE SEQUENCE</scope>
    <source>
        <strain evidence="6">LV_2022a</strain>
    </source>
</reference>
<feature type="domain" description="Bromo" evidence="5">
    <location>
        <begin position="1791"/>
        <end position="1861"/>
    </location>
</feature>
<evidence type="ECO:0000313" key="6">
    <source>
        <dbReference type="EMBL" id="KAK4468465.1"/>
    </source>
</evidence>
<evidence type="ECO:0000259" key="5">
    <source>
        <dbReference type="PROSITE" id="PS50014"/>
    </source>
</evidence>
<dbReference type="SUPFAM" id="SSF47370">
    <property type="entry name" value="Bromodomain"/>
    <property type="match status" value="2"/>
</dbReference>
<dbReference type="InterPro" id="IPR036322">
    <property type="entry name" value="WD40_repeat_dom_sf"/>
</dbReference>
<dbReference type="GO" id="GO:0006357">
    <property type="term" value="P:regulation of transcription by RNA polymerase II"/>
    <property type="evidence" value="ECO:0007669"/>
    <property type="project" value="TreeGrafter"/>
</dbReference>
<dbReference type="PROSITE" id="PS50082">
    <property type="entry name" value="WD_REPEATS_2"/>
    <property type="match status" value="4"/>
</dbReference>
<dbReference type="InterPro" id="IPR001680">
    <property type="entry name" value="WD40_rpt"/>
</dbReference>
<evidence type="ECO:0000256" key="2">
    <source>
        <dbReference type="PROSITE-ProRule" id="PRU00035"/>
    </source>
</evidence>
<feature type="compositionally biased region" description="Acidic residues" evidence="4">
    <location>
        <begin position="1088"/>
        <end position="1104"/>
    </location>
</feature>
<dbReference type="SUPFAM" id="SSF50978">
    <property type="entry name" value="WD40 repeat-like"/>
    <property type="match status" value="1"/>
</dbReference>
<feature type="repeat" description="WD" evidence="3">
    <location>
        <begin position="460"/>
        <end position="502"/>
    </location>
</feature>
<sequence>MDMKAEVFFLIVKLLEDEGCISAAESLKKFIDEKKLLPARINTVGIPFDNTYDNYDSLHNLSKPSVLVEYYQLLVKLVNDGTKCASHLKTLIGIRNKVEKAFITRRIDFHTGSKDHNKSRKSLLNNLHHHSKLQFHILAHRTAIYCLEFDRRGNYVFTGSDDYTIKIWSVKGSRAPSCTLRHTLRGHVAEIIELTISIDNHLLASIDSNCCLVIWCLKTGQPVVSVRGSRNNRVLSGLGFLSVPGTMGSITEVSRNSNDTTHPSGMLIVSSFGGYLHIIPYIHTINHVHHEDEFGNVINGFENRWICCTVQLLPTIRFTTAPEGTPNVFWPSIACIDVSPGGLLIAAGCSDQRIRLYQFTNPLKPELAGVLAAHEESVNSVAFSHCGLKLATGSSDGGSCWLWKFQAGQWRSMTLPFRKRVKCRPCLLVWSIHDRYLIASMKNGSVYIYFGHSGQLVTTIEGHEGAIHAVSPSPLDENILATGGVDGRFQLWNISNLRRFQQHHDEDSYHIGYRLSTDKPLLFHYRFPPGDLDIMQGLVWRFDDPPNDQPIWSGANITTTHRRTTRDNNNIPQISALDPSVHLIDSQNDGITSSINNYANHASSYHTLTGSRSLLNNSTTRTGSVSNTKMQRITACRVLPSIEGVGFLVVTKSGVMSLFSPAEESVTNESSCKYNVQPSLVDEQFLHWELDTAEWREIVPDLNNNNNNNNNNNRNNGNVDPNLLRIYEDTLQALGSPPAQQSAGSSNGRIDLSRENSQNNHRRLLNNNILHSPNSNNNSDRIVHYTPPPAVLYEIIHAPSGVPFHRLPPGYLTNLRGLPYPPKRQLAVPGRTHLVQLLDLLPSVTLDEETGEDIVVDDIQFCSSVPMDYCPTPQLSSNQPIYGKNYLWCSQWLTNKTPLIEPLDGEELNLKILEQHQRYEDERNFFSAGGEPVVSFGDEFNISKHSTEQVVIMQPERNCFRQLQVSPLKSSALPLSVSSIRESVHCKNETGRESIDASLINSLKVKNEIDMSMEKSRCPNQMNYVSDQVGELNNSSTIAGPSFLHTYLIKAREDEAISTNTLRVSTRSATISQNKPIQVPNSLVSPIDEQDDADDQDDSSEESEWSAHIDVDIGWWSRQRRRRTRRHVNTNDVVIVTNDAEQVNSNILSDTEMDLDNDEIIEDATSVFDAGGELSLSSAHTETNQNVSNTESSIRRSLRQRRRLLVKRRLMREAKKAEARAARAEIERKYSVARRSQRFLNLTANDCGRTDEDSTSRDTCLAVSSSRSQSTETVTPTLIGMSTQRERLKRRLVRSLDYAVMSITTGIRTCSKLPLTRIPSDCYLSPDCEYQAEKREGNELNKNHFIIPNIDVNCWNGPYFDWLSTVQPSASPFLPQCGDRVVYLYRGHQDYLLKVWECGNLPLIDNLNHPKSNYSTLLPWTVWPDLPQFLCCSVRKITYHIVRIAGNHSNTASCSSIHIKQKTRKHSNTTKRLQQSQQLINLKNLNLSCSKEHKSPTTANISSCFLNKDHSLSPTSLGSNVCSSSLSDIGDSFVRLITLELEVEDDQPYATLNYGKISTKQQHYHDKQQQNRPRILHVTYHDVDGILEFIILRRLFDASLTRRWKPGDLFVCPVGDSWWRGVVIRNLSENDLSTPQSSTSVVDTSDSVDSLNTTYLVRWLDENEPSAGSSSSSSSSTSCCNTMIDTYLLNNLSTLTDFTTSIDNLPDNIDTLNSWDMYKWYSEYSDLEKVSTNTTDSEFVLFGGLTDGNVHISHEQICLLYGTSKFWDTTNHSATYLSEVERLVECITQIIQLDISEQFINPVNLAAYPDYLFINAFPVDLSFILNRLLNGFYRQPESLKSDFIQLLENTERYNLPASSIVRNARFVCELGLYCIENVVRSSDVLPQYKRLISNNIPSRNLENCDRVIATTSSHSVNGRQNIEKRARIRTSFIDRKQKIVNGYYSSKQRGGFHRRRPSRLTQLVSKHSSGAYPKNGVRKNVNLSNKHRRHFDEIRSRMSSRKKLSTDDSSDVAGSSWILGSLNLIRELCSHRRSFYFRVPINPLEYPDYHSIVERPMDLSTIQKKLMNAQSNIHSSSSPQPVTYHIRSRIQHEYTPSNLLLDLNLIIANAKLYNTDPDTQVFDDTLWLGNWVNDVMTPYLVRFIESHNNHNTSFIDKIRSKSPHRKKLISSMSQDDQSRRSCSTRSGNTFNNEKSCRVNKKMLCLSSADANYASSSSAPFTIVRTSSGRVVRPPQHSSQNLSSSFSDDYDRKYNCSYGRKKSRQQRRKLGSCSSGNSVHSVNKLHSRYTNRKCSIAANQSKSIKVSNSSEDLCNTSLRRSTRKRKVISGFSHFYGSEEGNDETE</sequence>
<feature type="compositionally biased region" description="Low complexity" evidence="4">
    <location>
        <begin position="703"/>
        <end position="718"/>
    </location>
</feature>
<evidence type="ECO:0000256" key="1">
    <source>
        <dbReference type="ARBA" id="ARBA00023117"/>
    </source>
</evidence>
<dbReference type="PROSITE" id="PS50014">
    <property type="entry name" value="BROMODOMAIN_2"/>
    <property type="match status" value="2"/>
</dbReference>
<dbReference type="InterPro" id="IPR036427">
    <property type="entry name" value="Bromodomain-like_sf"/>
</dbReference>